<name>A0A1I0EPK1_9BACI</name>
<dbReference type="Gene3D" id="1.10.357.10">
    <property type="entry name" value="Tetracycline Repressor, domain 2"/>
    <property type="match status" value="1"/>
</dbReference>
<dbReference type="InterPro" id="IPR039532">
    <property type="entry name" value="TetR_C_Firmicutes"/>
</dbReference>
<dbReference type="PROSITE" id="PS50977">
    <property type="entry name" value="HTH_TETR_2"/>
    <property type="match status" value="1"/>
</dbReference>
<feature type="DNA-binding region" description="H-T-H motif" evidence="3">
    <location>
        <begin position="13"/>
        <end position="32"/>
    </location>
</feature>
<evidence type="ECO:0000256" key="2">
    <source>
        <dbReference type="ARBA" id="ARBA00023125"/>
    </source>
</evidence>
<feature type="domain" description="HTH tetR-type" evidence="4">
    <location>
        <begin position="1"/>
        <end position="50"/>
    </location>
</feature>
<dbReference type="PANTHER" id="PTHR43479:SF7">
    <property type="entry name" value="TETR-FAMILY TRANSCRIPTIONAL REGULATOR"/>
    <property type="match status" value="1"/>
</dbReference>
<sequence length="168" mass="19724">MDLLKEKQISSITVKELCELADINRSTFYAHYADHFDLLTQIEDELIDDMNQYLSAYNFEKEEEAVQMVEKLLEYFATKQDECKTLLQKDGDSSFQKKVTDVAHRFIMKNWMEVNLLDRNISEYLSAFIVTGSIQMMKMWLYNGMDKSPKEMAELINNFINKGLFGLK</sequence>
<evidence type="ECO:0000313" key="6">
    <source>
        <dbReference type="Proteomes" id="UP000198618"/>
    </source>
</evidence>
<evidence type="ECO:0000256" key="3">
    <source>
        <dbReference type="PROSITE-ProRule" id="PRU00335"/>
    </source>
</evidence>
<proteinExistence type="predicted"/>
<dbReference type="InterPro" id="IPR001647">
    <property type="entry name" value="HTH_TetR"/>
</dbReference>
<dbReference type="InterPro" id="IPR009057">
    <property type="entry name" value="Homeodomain-like_sf"/>
</dbReference>
<protein>
    <submittedName>
        <fullName evidence="5">Transcriptional regulator, TetR family</fullName>
    </submittedName>
</protein>
<dbReference type="EMBL" id="FOHE01000012">
    <property type="protein sequence ID" value="SET47263.1"/>
    <property type="molecule type" value="Genomic_DNA"/>
</dbReference>
<keyword evidence="1" id="KW-0678">Repressor</keyword>
<dbReference type="PANTHER" id="PTHR43479">
    <property type="entry name" value="ACREF/ENVCD OPERON REPRESSOR-RELATED"/>
    <property type="match status" value="1"/>
</dbReference>
<evidence type="ECO:0000259" key="4">
    <source>
        <dbReference type="PROSITE" id="PS50977"/>
    </source>
</evidence>
<dbReference type="SUPFAM" id="SSF46689">
    <property type="entry name" value="Homeodomain-like"/>
    <property type="match status" value="1"/>
</dbReference>
<keyword evidence="6" id="KW-1185">Reference proteome</keyword>
<gene>
    <name evidence="5" type="ORF">SAMN05216389_11230</name>
</gene>
<keyword evidence="2 3" id="KW-0238">DNA-binding</keyword>
<evidence type="ECO:0000313" key="5">
    <source>
        <dbReference type="EMBL" id="SET47263.1"/>
    </source>
</evidence>
<dbReference type="GO" id="GO:0003677">
    <property type="term" value="F:DNA binding"/>
    <property type="evidence" value="ECO:0007669"/>
    <property type="project" value="UniProtKB-UniRule"/>
</dbReference>
<dbReference type="Pfam" id="PF14278">
    <property type="entry name" value="TetR_C_8"/>
    <property type="match status" value="1"/>
</dbReference>
<dbReference type="Proteomes" id="UP000198618">
    <property type="component" value="Unassembled WGS sequence"/>
</dbReference>
<organism evidence="5 6">
    <name type="scientific">Oceanobacillus limi</name>
    <dbReference type="NCBI Taxonomy" id="930131"/>
    <lineage>
        <taxon>Bacteria</taxon>
        <taxon>Bacillati</taxon>
        <taxon>Bacillota</taxon>
        <taxon>Bacilli</taxon>
        <taxon>Bacillales</taxon>
        <taxon>Bacillaceae</taxon>
        <taxon>Oceanobacillus</taxon>
    </lineage>
</organism>
<dbReference type="STRING" id="930131.SAMN05216389_11230"/>
<accession>A0A1I0EPK1</accession>
<evidence type="ECO:0000256" key="1">
    <source>
        <dbReference type="ARBA" id="ARBA00022491"/>
    </source>
</evidence>
<dbReference type="AlphaFoldDB" id="A0A1I0EPK1"/>
<dbReference type="InterPro" id="IPR050624">
    <property type="entry name" value="HTH-type_Tx_Regulator"/>
</dbReference>
<reference evidence="5 6" key="1">
    <citation type="submission" date="2016-10" db="EMBL/GenBank/DDBJ databases">
        <authorList>
            <person name="de Groot N.N."/>
        </authorList>
    </citation>
    <scope>NUCLEOTIDE SEQUENCE [LARGE SCALE GENOMIC DNA]</scope>
    <source>
        <strain evidence="5 6">IBRC-M 10780</strain>
    </source>
</reference>